<gene>
    <name evidence="2" type="ORF">DAPPUDRAFT_240400</name>
</gene>
<dbReference type="EMBL" id="GL732538">
    <property type="protein sequence ID" value="EFX82955.1"/>
    <property type="molecule type" value="Genomic_DNA"/>
</dbReference>
<evidence type="ECO:0000313" key="2">
    <source>
        <dbReference type="EMBL" id="EFX82955.1"/>
    </source>
</evidence>
<feature type="compositionally biased region" description="Acidic residues" evidence="1">
    <location>
        <begin position="8"/>
        <end position="21"/>
    </location>
</feature>
<organism evidence="2 3">
    <name type="scientific">Daphnia pulex</name>
    <name type="common">Water flea</name>
    <dbReference type="NCBI Taxonomy" id="6669"/>
    <lineage>
        <taxon>Eukaryota</taxon>
        <taxon>Metazoa</taxon>
        <taxon>Ecdysozoa</taxon>
        <taxon>Arthropoda</taxon>
        <taxon>Crustacea</taxon>
        <taxon>Branchiopoda</taxon>
        <taxon>Diplostraca</taxon>
        <taxon>Cladocera</taxon>
        <taxon>Anomopoda</taxon>
        <taxon>Daphniidae</taxon>
        <taxon>Daphnia</taxon>
    </lineage>
</organism>
<dbReference type="KEGG" id="dpx:DAPPUDRAFT_240400"/>
<dbReference type="Proteomes" id="UP000000305">
    <property type="component" value="Unassembled WGS sequence"/>
</dbReference>
<name>E9GBG8_DAPPU</name>
<sequence length="103" mass="11983">MDVITSLDEFDQEQPTEEEEVVSERNSTVFVTEEMVIESAARLKEATEYTAKIMRLYELAANRLEQIEKGVLSAYEASPEEVELERWCEMRKRMKASKQTDQS</sequence>
<evidence type="ECO:0000313" key="3">
    <source>
        <dbReference type="Proteomes" id="UP000000305"/>
    </source>
</evidence>
<reference evidence="2 3" key="1">
    <citation type="journal article" date="2011" name="Science">
        <title>The ecoresponsive genome of Daphnia pulex.</title>
        <authorList>
            <person name="Colbourne J.K."/>
            <person name="Pfrender M.E."/>
            <person name="Gilbert D."/>
            <person name="Thomas W.K."/>
            <person name="Tucker A."/>
            <person name="Oakley T.H."/>
            <person name="Tokishita S."/>
            <person name="Aerts A."/>
            <person name="Arnold G.J."/>
            <person name="Basu M.K."/>
            <person name="Bauer D.J."/>
            <person name="Caceres C.E."/>
            <person name="Carmel L."/>
            <person name="Casola C."/>
            <person name="Choi J.H."/>
            <person name="Detter J.C."/>
            <person name="Dong Q."/>
            <person name="Dusheyko S."/>
            <person name="Eads B.D."/>
            <person name="Frohlich T."/>
            <person name="Geiler-Samerotte K.A."/>
            <person name="Gerlach D."/>
            <person name="Hatcher P."/>
            <person name="Jogdeo S."/>
            <person name="Krijgsveld J."/>
            <person name="Kriventseva E.V."/>
            <person name="Kultz D."/>
            <person name="Laforsch C."/>
            <person name="Lindquist E."/>
            <person name="Lopez J."/>
            <person name="Manak J.R."/>
            <person name="Muller J."/>
            <person name="Pangilinan J."/>
            <person name="Patwardhan R.P."/>
            <person name="Pitluck S."/>
            <person name="Pritham E.J."/>
            <person name="Rechtsteiner A."/>
            <person name="Rho M."/>
            <person name="Rogozin I.B."/>
            <person name="Sakarya O."/>
            <person name="Salamov A."/>
            <person name="Schaack S."/>
            <person name="Shapiro H."/>
            <person name="Shiga Y."/>
            <person name="Skalitzky C."/>
            <person name="Smith Z."/>
            <person name="Souvorov A."/>
            <person name="Sung W."/>
            <person name="Tang Z."/>
            <person name="Tsuchiya D."/>
            <person name="Tu H."/>
            <person name="Vos H."/>
            <person name="Wang M."/>
            <person name="Wolf Y.I."/>
            <person name="Yamagata H."/>
            <person name="Yamada T."/>
            <person name="Ye Y."/>
            <person name="Shaw J.R."/>
            <person name="Andrews J."/>
            <person name="Crease T.J."/>
            <person name="Tang H."/>
            <person name="Lucas S.M."/>
            <person name="Robertson H.M."/>
            <person name="Bork P."/>
            <person name="Koonin E.V."/>
            <person name="Zdobnov E.M."/>
            <person name="Grigoriev I.V."/>
            <person name="Lynch M."/>
            <person name="Boore J.L."/>
        </authorList>
    </citation>
    <scope>NUCLEOTIDE SEQUENCE [LARGE SCALE GENOMIC DNA]</scope>
</reference>
<accession>E9GBG8</accession>
<keyword evidence="3" id="KW-1185">Reference proteome</keyword>
<dbReference type="OrthoDB" id="10520469at2759"/>
<feature type="region of interest" description="Disordered" evidence="1">
    <location>
        <begin position="1"/>
        <end position="25"/>
    </location>
</feature>
<dbReference type="InParanoid" id="E9GBG8"/>
<dbReference type="AlphaFoldDB" id="E9GBG8"/>
<dbReference type="HOGENOM" id="CLU_2266375_0_0_1"/>
<protein>
    <submittedName>
        <fullName evidence="2">Uncharacterized protein</fullName>
    </submittedName>
</protein>
<evidence type="ECO:0000256" key="1">
    <source>
        <dbReference type="SAM" id="MobiDB-lite"/>
    </source>
</evidence>
<proteinExistence type="predicted"/>